<proteinExistence type="predicted"/>
<evidence type="ECO:0000313" key="2">
    <source>
        <dbReference type="WBParaSite" id="L893_g18063.t1"/>
    </source>
</evidence>
<evidence type="ECO:0000313" key="1">
    <source>
        <dbReference type="Proteomes" id="UP000095287"/>
    </source>
</evidence>
<keyword evidence="1" id="KW-1185">Reference proteome</keyword>
<dbReference type="WBParaSite" id="L893_g18063.t1">
    <property type="protein sequence ID" value="L893_g18063.t1"/>
    <property type="gene ID" value="L893_g18063"/>
</dbReference>
<accession>A0A1I7YNA3</accession>
<reference evidence="2" key="1">
    <citation type="submission" date="2016-11" db="UniProtKB">
        <authorList>
            <consortium name="WormBaseParasite"/>
        </authorList>
    </citation>
    <scope>IDENTIFICATION</scope>
</reference>
<organism evidence="1 2">
    <name type="scientific">Steinernema glaseri</name>
    <dbReference type="NCBI Taxonomy" id="37863"/>
    <lineage>
        <taxon>Eukaryota</taxon>
        <taxon>Metazoa</taxon>
        <taxon>Ecdysozoa</taxon>
        <taxon>Nematoda</taxon>
        <taxon>Chromadorea</taxon>
        <taxon>Rhabditida</taxon>
        <taxon>Tylenchina</taxon>
        <taxon>Panagrolaimomorpha</taxon>
        <taxon>Strongyloidoidea</taxon>
        <taxon>Steinernematidae</taxon>
        <taxon>Steinernema</taxon>
    </lineage>
</organism>
<sequence>MFPLLPRTITYEILKNARTDFRSNLESIMLVSEEWRSLMESILYVKYNMYLGVDQQKRWVYYYCSDTYNEQIGSFAQLDELQCERLGELRIISSWGFSREEAYAVDFKEDSPTMKVQFRKLHVGNHNGDLDMLSKIVPTDFEAISMYFSSVSKCFPLPATLKNLDLFYFRFSEQDSWKKFLSFVEKMTWEEISAQCLSWAKSLGSSKKPLERIVIEAWMDADDPQLNHFQSDHRTEKEWHTFFEEIQHWGRRIDENTLHVDHKKLNKTLSITIQRSFSLELDSDRRLHMRCL</sequence>
<dbReference type="Proteomes" id="UP000095287">
    <property type="component" value="Unplaced"/>
</dbReference>
<name>A0A1I7YNA3_9BILA</name>
<dbReference type="AlphaFoldDB" id="A0A1I7YNA3"/>
<protein>
    <submittedName>
        <fullName evidence="2">F-box domain-containing protein</fullName>
    </submittedName>
</protein>